<protein>
    <submittedName>
        <fullName evidence="1">Uncharacterized protein</fullName>
    </submittedName>
</protein>
<dbReference type="AlphaFoldDB" id="A0A428Z8A1"/>
<dbReference type="EMBL" id="QHKI01000017">
    <property type="protein sequence ID" value="RSM84223.1"/>
    <property type="molecule type" value="Genomic_DNA"/>
</dbReference>
<organism evidence="1 2">
    <name type="scientific">Kibdelosporangium aridum</name>
    <dbReference type="NCBI Taxonomy" id="2030"/>
    <lineage>
        <taxon>Bacteria</taxon>
        <taxon>Bacillati</taxon>
        <taxon>Actinomycetota</taxon>
        <taxon>Actinomycetes</taxon>
        <taxon>Pseudonocardiales</taxon>
        <taxon>Pseudonocardiaceae</taxon>
        <taxon>Kibdelosporangium</taxon>
    </lineage>
</organism>
<name>A0A428Z8A1_KIBAR</name>
<sequence>MTTIEVHLMAHVLAAVLRAAMVERLAGLTTTDFGNLTSAVREILELHQPDCKGRCRECTGWPRNRKFPCRVWLIAHRHLLIPSTNQKFDHV</sequence>
<proteinExistence type="predicted"/>
<evidence type="ECO:0000313" key="1">
    <source>
        <dbReference type="EMBL" id="RSM84223.1"/>
    </source>
</evidence>
<dbReference type="Proteomes" id="UP000287547">
    <property type="component" value="Unassembled WGS sequence"/>
</dbReference>
<comment type="caution">
    <text evidence="1">The sequence shown here is derived from an EMBL/GenBank/DDBJ whole genome shotgun (WGS) entry which is preliminary data.</text>
</comment>
<dbReference type="RefSeq" id="WP_051794400.1">
    <property type="nucleotide sequence ID" value="NZ_QHKI01000017.1"/>
</dbReference>
<accession>A0A428Z8A1</accession>
<evidence type="ECO:0000313" key="2">
    <source>
        <dbReference type="Proteomes" id="UP000287547"/>
    </source>
</evidence>
<gene>
    <name evidence="1" type="ORF">DMH04_21175</name>
</gene>
<reference evidence="1 2" key="1">
    <citation type="submission" date="2018-05" db="EMBL/GenBank/DDBJ databases">
        <title>Evolution of GPA BGCs.</title>
        <authorList>
            <person name="Waglechner N."/>
            <person name="Wright G.D."/>
        </authorList>
    </citation>
    <scope>NUCLEOTIDE SEQUENCE [LARGE SCALE GENOMIC DNA]</scope>
    <source>
        <strain evidence="1 2">A82846</strain>
    </source>
</reference>
<dbReference type="OrthoDB" id="3692554at2"/>